<feature type="signal peptide" evidence="2">
    <location>
        <begin position="1"/>
        <end position="18"/>
    </location>
</feature>
<dbReference type="eggNOG" id="ENOG502T143">
    <property type="taxonomic scope" value="Eukaryota"/>
</dbReference>
<feature type="chain" id="PRO_5003409124" evidence="2">
    <location>
        <begin position="19"/>
        <end position="256"/>
    </location>
</feature>
<dbReference type="Proteomes" id="UP000008066">
    <property type="component" value="Unassembled WGS sequence"/>
</dbReference>
<dbReference type="OrthoDB" id="5226619at2759"/>
<proteinExistence type="predicted"/>
<evidence type="ECO:0000313" key="3">
    <source>
        <dbReference type="EMBL" id="EGS17894.1"/>
    </source>
</evidence>
<dbReference type="GeneID" id="18261291"/>
<sequence>MLLKLLFTFITFALSVAADEDYNPPPLPDLLPWEVTYLKTWSPSGRPGTYPFSNIELTIRDPNNLTLGWFYGDRRIGWGPSSANCSLKWLRDIIPSEGYNGSIGYLDKPFACHPTNGVWEVSYLPTTKYPLSEFNLKFAAWFVVVLKTGGLELFRWEGEGRFASGFRGIYEEGDNMGGGGSSSGGSSYTLRPEYTPVKIQQHLVRRACLHGNCIGHYYPQTTMTTATATSSTPSTTSATPVKSTTEPAPIYCRRRN</sequence>
<feature type="region of interest" description="Disordered" evidence="1">
    <location>
        <begin position="225"/>
        <end position="256"/>
    </location>
</feature>
<evidence type="ECO:0000256" key="2">
    <source>
        <dbReference type="SAM" id="SignalP"/>
    </source>
</evidence>
<gene>
    <name evidence="3" type="ORF">CTHT_0072530</name>
</gene>
<accession>G0SFX9</accession>
<keyword evidence="4" id="KW-1185">Reference proteome</keyword>
<keyword evidence="2" id="KW-0732">Signal</keyword>
<dbReference type="AlphaFoldDB" id="G0SFX9"/>
<reference evidence="3 4" key="1">
    <citation type="journal article" date="2011" name="Cell">
        <title>Insight into structure and assembly of the nuclear pore complex by utilizing the genome of a eukaryotic thermophile.</title>
        <authorList>
            <person name="Amlacher S."/>
            <person name="Sarges P."/>
            <person name="Flemming D."/>
            <person name="van Noort V."/>
            <person name="Kunze R."/>
            <person name="Devos D.P."/>
            <person name="Arumugam M."/>
            <person name="Bork P."/>
            <person name="Hurt E."/>
        </authorList>
    </citation>
    <scope>NUCLEOTIDE SEQUENCE [LARGE SCALE GENOMIC DNA]</scope>
    <source>
        <strain evidence="4">DSM 1495 / CBS 144.50 / IMI 039719</strain>
    </source>
</reference>
<dbReference type="HOGENOM" id="CLU_1085868_0_0_1"/>
<evidence type="ECO:0000313" key="4">
    <source>
        <dbReference type="Proteomes" id="UP000008066"/>
    </source>
</evidence>
<name>G0SFX9_CHATD</name>
<protein>
    <submittedName>
        <fullName evidence="3">Uncharacterized protein</fullName>
    </submittedName>
</protein>
<dbReference type="RefSeq" id="XP_006697512.1">
    <property type="nucleotide sequence ID" value="XM_006697449.1"/>
</dbReference>
<dbReference type="EMBL" id="GL988047">
    <property type="protein sequence ID" value="EGS17894.1"/>
    <property type="molecule type" value="Genomic_DNA"/>
</dbReference>
<dbReference type="KEGG" id="cthr:CTHT_0072530"/>
<evidence type="ECO:0000256" key="1">
    <source>
        <dbReference type="SAM" id="MobiDB-lite"/>
    </source>
</evidence>
<feature type="compositionally biased region" description="Low complexity" evidence="1">
    <location>
        <begin position="225"/>
        <end position="245"/>
    </location>
</feature>
<organism evidence="4">
    <name type="scientific">Chaetomium thermophilum (strain DSM 1495 / CBS 144.50 / IMI 039719)</name>
    <name type="common">Thermochaetoides thermophila</name>
    <dbReference type="NCBI Taxonomy" id="759272"/>
    <lineage>
        <taxon>Eukaryota</taxon>
        <taxon>Fungi</taxon>
        <taxon>Dikarya</taxon>
        <taxon>Ascomycota</taxon>
        <taxon>Pezizomycotina</taxon>
        <taxon>Sordariomycetes</taxon>
        <taxon>Sordariomycetidae</taxon>
        <taxon>Sordariales</taxon>
        <taxon>Chaetomiaceae</taxon>
        <taxon>Thermochaetoides</taxon>
    </lineage>
</organism>